<organism evidence="1 2">
    <name type="scientific">Toxoplasma gondii GAB2-2007-GAL-DOM2</name>
    <dbReference type="NCBI Taxonomy" id="1130820"/>
    <lineage>
        <taxon>Eukaryota</taxon>
        <taxon>Sar</taxon>
        <taxon>Alveolata</taxon>
        <taxon>Apicomplexa</taxon>
        <taxon>Conoidasida</taxon>
        <taxon>Coccidia</taxon>
        <taxon>Eucoccidiorida</taxon>
        <taxon>Eimeriorina</taxon>
        <taxon>Sarcocystidae</taxon>
        <taxon>Toxoplasma</taxon>
    </lineage>
</organism>
<protein>
    <submittedName>
        <fullName evidence="1">Uncharacterized protein</fullName>
    </submittedName>
</protein>
<dbReference type="EMBL" id="AHZU02000456">
    <property type="protein sequence ID" value="KFG44089.1"/>
    <property type="molecule type" value="Genomic_DNA"/>
</dbReference>
<gene>
    <name evidence="1" type="ORF">TGDOM2_312635</name>
</gene>
<dbReference type="VEuPathDB" id="ToxoDB:TGDOM2_312635"/>
<evidence type="ECO:0000313" key="2">
    <source>
        <dbReference type="Proteomes" id="UP000028837"/>
    </source>
</evidence>
<name>A0A086KI71_TOXGO</name>
<dbReference type="AlphaFoldDB" id="A0A086KI71"/>
<comment type="caution">
    <text evidence="1">The sequence shown here is derived from an EMBL/GenBank/DDBJ whole genome shotgun (WGS) entry which is preliminary data.</text>
</comment>
<sequence length="101" mass="11197">MPISLHRFYGLRSKILVQDRSQLRLCLALFVLHALSGTLITGLTTKALPVRPAFGLVPRSGFCLIQRLALLSSICGTHHARFLPRQADRDSGLVPRLFSFA</sequence>
<reference evidence="1 2" key="1">
    <citation type="submission" date="2014-02" db="EMBL/GenBank/DDBJ databases">
        <authorList>
            <person name="Sibley D."/>
            <person name="Venepally P."/>
            <person name="Karamycheva S."/>
            <person name="Hadjithomas M."/>
            <person name="Khan A."/>
            <person name="Brunk B."/>
            <person name="Roos D."/>
            <person name="Caler E."/>
            <person name="Lorenzi H."/>
        </authorList>
    </citation>
    <scope>NUCLEOTIDE SEQUENCE [LARGE SCALE GENOMIC DNA]</scope>
    <source>
        <strain evidence="1 2">GAB2-2007-GAL-DOM2</strain>
    </source>
</reference>
<dbReference type="OrthoDB" id="10286327at2759"/>
<dbReference type="Proteomes" id="UP000028837">
    <property type="component" value="Unassembled WGS sequence"/>
</dbReference>
<proteinExistence type="predicted"/>
<evidence type="ECO:0000313" key="1">
    <source>
        <dbReference type="EMBL" id="KFG44089.1"/>
    </source>
</evidence>
<accession>A0A086KI71</accession>